<dbReference type="Pfam" id="PF00990">
    <property type="entry name" value="GGDEF"/>
    <property type="match status" value="1"/>
</dbReference>
<dbReference type="Gene3D" id="3.20.20.450">
    <property type="entry name" value="EAL domain"/>
    <property type="match status" value="1"/>
</dbReference>
<evidence type="ECO:0000259" key="3">
    <source>
        <dbReference type="PROSITE" id="PS50887"/>
    </source>
</evidence>
<dbReference type="InterPro" id="IPR001633">
    <property type="entry name" value="EAL_dom"/>
</dbReference>
<dbReference type="AlphaFoldDB" id="A0A558QT73"/>
<dbReference type="Pfam" id="PF05228">
    <property type="entry name" value="CHASE4"/>
    <property type="match status" value="1"/>
</dbReference>
<dbReference type="InterPro" id="IPR000160">
    <property type="entry name" value="GGDEF_dom"/>
</dbReference>
<dbReference type="Proteomes" id="UP000318681">
    <property type="component" value="Unassembled WGS sequence"/>
</dbReference>
<proteinExistence type="predicted"/>
<dbReference type="PANTHER" id="PTHR44757:SF2">
    <property type="entry name" value="BIOFILM ARCHITECTURE MAINTENANCE PROTEIN MBAA"/>
    <property type="match status" value="1"/>
</dbReference>
<dbReference type="PROSITE" id="PS51257">
    <property type="entry name" value="PROKAR_LIPOPROTEIN"/>
    <property type="match status" value="1"/>
</dbReference>
<evidence type="ECO:0000313" key="4">
    <source>
        <dbReference type="EMBL" id="TVV70325.1"/>
    </source>
</evidence>
<keyword evidence="1" id="KW-1133">Transmembrane helix</keyword>
<dbReference type="SMART" id="SM00267">
    <property type="entry name" value="GGDEF"/>
    <property type="match status" value="1"/>
</dbReference>
<dbReference type="CDD" id="cd01949">
    <property type="entry name" value="GGDEF"/>
    <property type="match status" value="1"/>
</dbReference>
<feature type="domain" description="GGDEF" evidence="3">
    <location>
        <begin position="327"/>
        <end position="458"/>
    </location>
</feature>
<feature type="domain" description="EAL" evidence="2">
    <location>
        <begin position="467"/>
        <end position="715"/>
    </location>
</feature>
<evidence type="ECO:0000256" key="1">
    <source>
        <dbReference type="SAM" id="Phobius"/>
    </source>
</evidence>
<comment type="caution">
    <text evidence="4">The sequence shown here is derived from an EMBL/GenBank/DDBJ whole genome shotgun (WGS) entry which is preliminary data.</text>
</comment>
<dbReference type="PROSITE" id="PS50887">
    <property type="entry name" value="GGDEF"/>
    <property type="match status" value="1"/>
</dbReference>
<dbReference type="PROSITE" id="PS50883">
    <property type="entry name" value="EAL"/>
    <property type="match status" value="1"/>
</dbReference>
<dbReference type="CDD" id="cd01948">
    <property type="entry name" value="EAL"/>
    <property type="match status" value="1"/>
</dbReference>
<dbReference type="SMART" id="SM00052">
    <property type="entry name" value="EAL"/>
    <property type="match status" value="1"/>
</dbReference>
<dbReference type="InterPro" id="IPR035919">
    <property type="entry name" value="EAL_sf"/>
</dbReference>
<dbReference type="InterPro" id="IPR007892">
    <property type="entry name" value="CHASE4"/>
</dbReference>
<reference evidence="4 5" key="1">
    <citation type="submission" date="2019-07" db="EMBL/GenBank/DDBJ databases">
        <title>Sphingomonas solaris sp. nov., isolated from a solar panel from Boston, Massachusetts.</title>
        <authorList>
            <person name="Tanner K."/>
            <person name="Pascual J."/>
            <person name="Mancuso C."/>
            <person name="Pereto J."/>
            <person name="Khalil A."/>
            <person name="Vilanova C."/>
        </authorList>
    </citation>
    <scope>NUCLEOTIDE SEQUENCE [LARGE SCALE GENOMIC DNA]</scope>
    <source>
        <strain evidence="4 5">R4DWN</strain>
    </source>
</reference>
<feature type="transmembrane region" description="Helical" evidence="1">
    <location>
        <begin position="264"/>
        <end position="283"/>
    </location>
</feature>
<accession>A0A558QT73</accession>
<sequence>MYQRLRGMLRRHFPTQYLIPIVLLLGSSFGCLTALLFHTTIVQDRMERHREVELVTNGFAASAEMVKHDLQDYARWDDAVRHLVHRFDPAWADGNISAYLGVVQAYSHVLVLDEHGRAIYDFSGGRHRPAGFDPAALLGPGLAAGAARVRRIGPAGNPVVNGFTRMGDRLYVFSAAAIMPLTDKVTLPPGPVRLLVLADRIDQPYLDALAARNHSPRLSLHEIAPDDGGPDEAARMRLHDAAGTPIGTIRWQATTPGSELRRQMLPGFALVVLIALAAAALILRRARTGMESLRGSKARALHQALHDPLTGLGNRRAVMERLDACETAVALLYMDLDGFKETNDVYGHAAGDALLMEAARRIAAAAGEADLVARSGGDEFAIVLCAPGPAVVERIADAILAAFHAPFAVGGYSVSAGISIGIVMSSGRIVTDELIRRADVAMYAAKANGKDCRLAYHPALDEEYDERRRLENDLRATIAAGGIAVVFQPIVEARAGRVVGVEALARWNHPRHGPVSPELFVRVAERSGLINDLGRSVLVTACREAIGWNVDLAVNLSPAQFWDRMLVERIEAALAETGFPADRLELEITESYLLRRPDAAEEILVRLRALGIRIALDDFGTGFASIGYLQRLSFDRIKIDRSFVTHVVEQARAADMARAIVVLAEALDLPVTAEGIETEGQAAIMRLTGCSRLQGWLFGRPMPPAEMGRWLAQRSLALT</sequence>
<dbReference type="InterPro" id="IPR029787">
    <property type="entry name" value="Nucleotide_cyclase"/>
</dbReference>
<organism evidence="4 5">
    <name type="scientific">Alterirhizorhabdus solaris</name>
    <dbReference type="NCBI Taxonomy" id="2529389"/>
    <lineage>
        <taxon>Bacteria</taxon>
        <taxon>Pseudomonadati</taxon>
        <taxon>Pseudomonadota</taxon>
        <taxon>Alphaproteobacteria</taxon>
        <taxon>Sphingomonadales</taxon>
        <taxon>Rhizorhabdaceae</taxon>
        <taxon>Alterirhizorhabdus</taxon>
    </lineage>
</organism>
<dbReference type="InterPro" id="IPR052155">
    <property type="entry name" value="Biofilm_reg_signaling"/>
</dbReference>
<name>A0A558QT73_9SPHN</name>
<dbReference type="NCBIfam" id="TIGR00254">
    <property type="entry name" value="GGDEF"/>
    <property type="match status" value="1"/>
</dbReference>
<dbReference type="SUPFAM" id="SSF141868">
    <property type="entry name" value="EAL domain-like"/>
    <property type="match status" value="1"/>
</dbReference>
<dbReference type="InterPro" id="IPR043128">
    <property type="entry name" value="Rev_trsase/Diguanyl_cyclase"/>
</dbReference>
<feature type="transmembrane region" description="Helical" evidence="1">
    <location>
        <begin position="21"/>
        <end position="41"/>
    </location>
</feature>
<protein>
    <submittedName>
        <fullName evidence="4">EAL domain-containing protein</fullName>
    </submittedName>
</protein>
<dbReference type="Gene3D" id="3.30.70.270">
    <property type="match status" value="1"/>
</dbReference>
<gene>
    <name evidence="4" type="ORF">FOY91_19380</name>
</gene>
<dbReference type="PANTHER" id="PTHR44757">
    <property type="entry name" value="DIGUANYLATE CYCLASE DGCP"/>
    <property type="match status" value="1"/>
</dbReference>
<keyword evidence="5" id="KW-1185">Reference proteome</keyword>
<keyword evidence="1" id="KW-0472">Membrane</keyword>
<evidence type="ECO:0000259" key="2">
    <source>
        <dbReference type="PROSITE" id="PS50883"/>
    </source>
</evidence>
<evidence type="ECO:0000313" key="5">
    <source>
        <dbReference type="Proteomes" id="UP000318681"/>
    </source>
</evidence>
<dbReference type="OrthoDB" id="9814202at2"/>
<dbReference type="SUPFAM" id="SSF55073">
    <property type="entry name" value="Nucleotide cyclase"/>
    <property type="match status" value="1"/>
</dbReference>
<keyword evidence="1" id="KW-0812">Transmembrane</keyword>
<dbReference type="Pfam" id="PF00563">
    <property type="entry name" value="EAL"/>
    <property type="match status" value="1"/>
</dbReference>
<dbReference type="EMBL" id="VNIM01000130">
    <property type="protein sequence ID" value="TVV70325.1"/>
    <property type="molecule type" value="Genomic_DNA"/>
</dbReference>